<comment type="similarity">
    <text evidence="1">Belongs to the DNA polymerase type-B family.</text>
</comment>
<dbReference type="InterPro" id="IPR036397">
    <property type="entry name" value="RNaseH_sf"/>
</dbReference>
<feature type="domain" description="DNA-directed DNA polymerase family B multifunctional" evidence="8">
    <location>
        <begin position="358"/>
        <end position="729"/>
    </location>
</feature>
<evidence type="ECO:0000256" key="6">
    <source>
        <dbReference type="ARBA" id="ARBA00023125"/>
    </source>
</evidence>
<dbReference type="Gene3D" id="1.10.132.60">
    <property type="entry name" value="DNA polymerase family B, C-terminal domain"/>
    <property type="match status" value="1"/>
</dbReference>
<dbReference type="OrthoDB" id="8639at2157"/>
<sequence>MTVSGWLFDSYTLGDRMIFWILTESGRAIKLEDQWTHSFYVASDNLKGIAKNKELAGFIKGIEITSKYERLTDRVKSELLKITLADSRKAEMLANRIWQSGDYGQFRLYNVDLLPAQSYFYEHDLFPLAFCKVKPLRSRLQWEVQDDVWLTDYRLPDFRTIRLDIKLQREGRLPSFTDRIKSVSIKKNDDDTTIDIEKQSEAEIIQELISTVTELDPDFVLLHDGDAFVFPYLIRRAEMNGIDLLLNREKLKVSMPSYEGTSYVSYGKIHFKPATVPLLGRIHLDFSNSFVYDESGMQGFFEVARICRMPLHTAFRASIGKCLSSLQFYHAIKNDRLVPWKPDEAEHFKTLEELLLADRGGLILVPMIGVHEKVAEFDFVSLYPNIMYKKNVSAETISCNCCIDSDRRVPELNFNTCKQRTGIVPTALEIVIKKRSKYKQLKKAAKDSKSKAIYDSRQNALKWINVTSFGYLGFNNAKFGRIDSHQAVCAYDRQTLLRAVKVAEKQGFRVLHGIVDSLWVQKRDASDDDYLKLKQDIEDATGFEISFEGEYNWVVFLPSKRNEKLPVPNRYFGVFTDGSIKVRGLEARRHDTPPLFSKFQQEALKIMAKGKTIHEVKALMPEVKNLFNQYVLRLKEGRVLLEELMFTKQLSKDSDQFENRNTAEISSIHQLSEEGKPLKAGQVLRYIVTDYYQKKSKQRTVPEELIDGRTTYDAKRYVELLAETCNSITEPFGYELQINEEGQDLMGFPYSSI</sequence>
<dbReference type="EC" id="2.7.7.7" evidence="2"/>
<evidence type="ECO:0000256" key="3">
    <source>
        <dbReference type="ARBA" id="ARBA00022679"/>
    </source>
</evidence>
<dbReference type="InterPro" id="IPR006133">
    <property type="entry name" value="DNA-dir_DNA_pol_B_exonuc"/>
</dbReference>
<evidence type="ECO:0000256" key="7">
    <source>
        <dbReference type="ARBA" id="ARBA00049244"/>
    </source>
</evidence>
<protein>
    <recommendedName>
        <fullName evidence="2">DNA-directed DNA polymerase</fullName>
        <ecNumber evidence="2">2.7.7.7</ecNumber>
    </recommendedName>
</protein>
<evidence type="ECO:0000256" key="2">
    <source>
        <dbReference type="ARBA" id="ARBA00012417"/>
    </source>
</evidence>
<organism evidence="10 11">
    <name type="scientific">Nitrososphaera gargensis (strain Ga9.2)</name>
    <dbReference type="NCBI Taxonomy" id="1237085"/>
    <lineage>
        <taxon>Archaea</taxon>
        <taxon>Nitrososphaerota</taxon>
        <taxon>Nitrososphaeria</taxon>
        <taxon>Nitrososphaerales</taxon>
        <taxon>Nitrososphaeraceae</taxon>
        <taxon>Nitrososphaera</taxon>
    </lineage>
</organism>
<dbReference type="InterPro" id="IPR012337">
    <property type="entry name" value="RNaseH-like_sf"/>
</dbReference>
<dbReference type="Gene3D" id="3.30.420.10">
    <property type="entry name" value="Ribonuclease H-like superfamily/Ribonuclease H"/>
    <property type="match status" value="1"/>
</dbReference>
<keyword evidence="3 10" id="KW-0808">Transferase</keyword>
<dbReference type="GeneID" id="13794801"/>
<keyword evidence="4 10" id="KW-0548">Nucleotidyltransferase</keyword>
<evidence type="ECO:0000259" key="8">
    <source>
        <dbReference type="Pfam" id="PF00136"/>
    </source>
</evidence>
<dbReference type="Gene3D" id="3.30.342.10">
    <property type="entry name" value="DNA Polymerase, chain B, domain 1"/>
    <property type="match status" value="1"/>
</dbReference>
<dbReference type="EMBL" id="CP002408">
    <property type="protein sequence ID" value="AFU59703.1"/>
    <property type="molecule type" value="Genomic_DNA"/>
</dbReference>
<reference evidence="10 11" key="1">
    <citation type="journal article" date="2012" name="Environ. Microbiol.">
        <title>The genome of the ammonia-oxidizing Candidatus Nitrososphaera gargensis: insights into metabolic versatility and environmental adaptations.</title>
        <authorList>
            <person name="Spang A."/>
            <person name="Poehlein A."/>
            <person name="Offre P."/>
            <person name="Zumbragel S."/>
            <person name="Haider S."/>
            <person name="Rychlik N."/>
            <person name="Nowka B."/>
            <person name="Schmeisser C."/>
            <person name="Lebedeva E.V."/>
            <person name="Rattei T."/>
            <person name="Bohm C."/>
            <person name="Schmid M."/>
            <person name="Galushko A."/>
            <person name="Hatzenpichler R."/>
            <person name="Weinmaier T."/>
            <person name="Daniel R."/>
            <person name="Schleper C."/>
            <person name="Spieck E."/>
            <person name="Streit W."/>
            <person name="Wagner M."/>
        </authorList>
    </citation>
    <scope>NUCLEOTIDE SEQUENCE [LARGE SCALE GENOMIC DNA]</scope>
    <source>
        <strain evidence="11">Ga9.2</strain>
    </source>
</reference>
<keyword evidence="11" id="KW-1185">Reference proteome</keyword>
<evidence type="ECO:0000256" key="1">
    <source>
        <dbReference type="ARBA" id="ARBA00005755"/>
    </source>
</evidence>
<dbReference type="GO" id="GO:0006261">
    <property type="term" value="P:DNA-templated DNA replication"/>
    <property type="evidence" value="ECO:0007669"/>
    <property type="project" value="TreeGrafter"/>
</dbReference>
<dbReference type="AlphaFoldDB" id="K0IKE2"/>
<dbReference type="SUPFAM" id="SSF53098">
    <property type="entry name" value="Ribonuclease H-like"/>
    <property type="match status" value="1"/>
</dbReference>
<dbReference type="GO" id="GO:0003677">
    <property type="term" value="F:DNA binding"/>
    <property type="evidence" value="ECO:0007669"/>
    <property type="project" value="UniProtKB-KW"/>
</dbReference>
<keyword evidence="6" id="KW-0238">DNA-binding</keyword>
<dbReference type="InterPro" id="IPR050240">
    <property type="entry name" value="DNA_pol_type-B"/>
</dbReference>
<feature type="domain" description="DNA-directed DNA polymerase family B exonuclease" evidence="9">
    <location>
        <begin position="186"/>
        <end position="244"/>
    </location>
</feature>
<dbReference type="InterPro" id="IPR006172">
    <property type="entry name" value="DNA-dir_DNA_pol_B"/>
</dbReference>
<dbReference type="HOGENOM" id="CLU_000203_6_2_2"/>
<dbReference type="Proteomes" id="UP000008037">
    <property type="component" value="Chromosome"/>
</dbReference>
<dbReference type="PANTHER" id="PTHR10322">
    <property type="entry name" value="DNA POLYMERASE CATALYTIC SUBUNIT"/>
    <property type="match status" value="1"/>
</dbReference>
<evidence type="ECO:0000313" key="10">
    <source>
        <dbReference type="EMBL" id="AFU59703.1"/>
    </source>
</evidence>
<evidence type="ECO:0000313" key="11">
    <source>
        <dbReference type="Proteomes" id="UP000008037"/>
    </source>
</evidence>
<dbReference type="PANTHER" id="PTHR10322:SF23">
    <property type="entry name" value="DNA POLYMERASE DELTA CATALYTIC SUBUNIT"/>
    <property type="match status" value="1"/>
</dbReference>
<dbReference type="GO" id="GO:0003887">
    <property type="term" value="F:DNA-directed DNA polymerase activity"/>
    <property type="evidence" value="ECO:0007669"/>
    <property type="project" value="UniProtKB-KW"/>
</dbReference>
<name>K0IKE2_NITGG</name>
<dbReference type="InterPro" id="IPR006134">
    <property type="entry name" value="DNA-dir_DNA_pol_B_multi_dom"/>
</dbReference>
<dbReference type="InterPro" id="IPR023211">
    <property type="entry name" value="DNA_pol_palm_dom_sf"/>
</dbReference>
<proteinExistence type="inferred from homology"/>
<keyword evidence="5" id="KW-0239">DNA-directed DNA polymerase</keyword>
<accession>K0IKE2</accession>
<comment type="catalytic activity">
    <reaction evidence="7">
        <text>DNA(n) + a 2'-deoxyribonucleoside 5'-triphosphate = DNA(n+1) + diphosphate</text>
        <dbReference type="Rhea" id="RHEA:22508"/>
        <dbReference type="Rhea" id="RHEA-COMP:17339"/>
        <dbReference type="Rhea" id="RHEA-COMP:17340"/>
        <dbReference type="ChEBI" id="CHEBI:33019"/>
        <dbReference type="ChEBI" id="CHEBI:61560"/>
        <dbReference type="ChEBI" id="CHEBI:173112"/>
        <dbReference type="EC" id="2.7.7.7"/>
    </reaction>
</comment>
<dbReference type="Gene3D" id="3.90.1600.10">
    <property type="entry name" value="Palm domain of DNA polymerase"/>
    <property type="match status" value="1"/>
</dbReference>
<dbReference type="Gene3D" id="1.10.287.690">
    <property type="entry name" value="Helix hairpin bin"/>
    <property type="match status" value="1"/>
</dbReference>
<evidence type="ECO:0000256" key="5">
    <source>
        <dbReference type="ARBA" id="ARBA00022932"/>
    </source>
</evidence>
<evidence type="ECO:0000256" key="4">
    <source>
        <dbReference type="ARBA" id="ARBA00022695"/>
    </source>
</evidence>
<dbReference type="SUPFAM" id="SSF56672">
    <property type="entry name" value="DNA/RNA polymerases"/>
    <property type="match status" value="1"/>
</dbReference>
<dbReference type="Pfam" id="PF00136">
    <property type="entry name" value="DNA_pol_B"/>
    <property type="match status" value="1"/>
</dbReference>
<evidence type="ECO:0000259" key="9">
    <source>
        <dbReference type="Pfam" id="PF03104"/>
    </source>
</evidence>
<dbReference type="KEGG" id="nga:Ngar_c27820"/>
<dbReference type="SMART" id="SM00486">
    <property type="entry name" value="POLBc"/>
    <property type="match status" value="1"/>
</dbReference>
<dbReference type="STRING" id="1237085.Ngar_c27820"/>
<dbReference type="GO" id="GO:0000166">
    <property type="term" value="F:nucleotide binding"/>
    <property type="evidence" value="ECO:0007669"/>
    <property type="project" value="InterPro"/>
</dbReference>
<dbReference type="Pfam" id="PF03104">
    <property type="entry name" value="DNA_pol_B_exo1"/>
    <property type="match status" value="1"/>
</dbReference>
<gene>
    <name evidence="10" type="primary">polB2</name>
    <name evidence="10" type="ordered locus">Ngar_c27820</name>
</gene>
<dbReference type="InParanoid" id="K0IKE2"/>
<dbReference type="InterPro" id="IPR042087">
    <property type="entry name" value="DNA_pol_B_thumb"/>
</dbReference>
<dbReference type="InterPro" id="IPR043502">
    <property type="entry name" value="DNA/RNA_pol_sf"/>
</dbReference>
<dbReference type="RefSeq" id="WP_015020238.1">
    <property type="nucleotide sequence ID" value="NC_018719.1"/>
</dbReference>